<dbReference type="STRING" id="1802597.A2Z24_01505"/>
<protein>
    <recommendedName>
        <fullName evidence="6">O-antigen ligase-related domain-containing protein</fullName>
    </recommendedName>
</protein>
<keyword evidence="3 5" id="KW-1133">Transmembrane helix</keyword>
<keyword evidence="4 5" id="KW-0472">Membrane</keyword>
<feature type="domain" description="O-antigen ligase-related" evidence="6">
    <location>
        <begin position="213"/>
        <end position="359"/>
    </location>
</feature>
<evidence type="ECO:0000256" key="4">
    <source>
        <dbReference type="ARBA" id="ARBA00023136"/>
    </source>
</evidence>
<organism evidence="7 8">
    <name type="scientific">Candidatus Woykebacteria bacterium RBG_16_44_10</name>
    <dbReference type="NCBI Taxonomy" id="1802597"/>
    <lineage>
        <taxon>Bacteria</taxon>
        <taxon>Candidatus Woykeibacteriota</taxon>
    </lineage>
</organism>
<dbReference type="Pfam" id="PF04932">
    <property type="entry name" value="Wzy_C"/>
    <property type="match status" value="1"/>
</dbReference>
<evidence type="ECO:0000256" key="3">
    <source>
        <dbReference type="ARBA" id="ARBA00022989"/>
    </source>
</evidence>
<reference evidence="7 8" key="1">
    <citation type="journal article" date="2016" name="Nat. Commun.">
        <title>Thousands of microbial genomes shed light on interconnected biogeochemical processes in an aquifer system.</title>
        <authorList>
            <person name="Anantharaman K."/>
            <person name="Brown C.T."/>
            <person name="Hug L.A."/>
            <person name="Sharon I."/>
            <person name="Castelle C.J."/>
            <person name="Probst A.J."/>
            <person name="Thomas B.C."/>
            <person name="Singh A."/>
            <person name="Wilkins M.J."/>
            <person name="Karaoz U."/>
            <person name="Brodie E.L."/>
            <person name="Williams K.H."/>
            <person name="Hubbard S.S."/>
            <person name="Banfield J.F."/>
        </authorList>
    </citation>
    <scope>NUCLEOTIDE SEQUENCE [LARGE SCALE GENOMIC DNA]</scope>
</reference>
<evidence type="ECO:0000313" key="8">
    <source>
        <dbReference type="Proteomes" id="UP000177588"/>
    </source>
</evidence>
<keyword evidence="2 5" id="KW-0812">Transmembrane</keyword>
<accession>A0A1G1WFI6</accession>
<dbReference type="Proteomes" id="UP000177588">
    <property type="component" value="Unassembled WGS sequence"/>
</dbReference>
<dbReference type="GO" id="GO:0016020">
    <property type="term" value="C:membrane"/>
    <property type="evidence" value="ECO:0007669"/>
    <property type="project" value="UniProtKB-SubCell"/>
</dbReference>
<evidence type="ECO:0000313" key="7">
    <source>
        <dbReference type="EMBL" id="OGY26220.1"/>
    </source>
</evidence>
<name>A0A1G1WFI6_9BACT</name>
<dbReference type="PANTHER" id="PTHR37422">
    <property type="entry name" value="TEICHURONIC ACID BIOSYNTHESIS PROTEIN TUAE"/>
    <property type="match status" value="1"/>
</dbReference>
<dbReference type="InterPro" id="IPR007016">
    <property type="entry name" value="O-antigen_ligase-rel_domated"/>
</dbReference>
<evidence type="ECO:0000256" key="5">
    <source>
        <dbReference type="SAM" id="Phobius"/>
    </source>
</evidence>
<evidence type="ECO:0000256" key="1">
    <source>
        <dbReference type="ARBA" id="ARBA00004141"/>
    </source>
</evidence>
<feature type="transmembrane region" description="Helical" evidence="5">
    <location>
        <begin position="256"/>
        <end position="277"/>
    </location>
</feature>
<evidence type="ECO:0000259" key="6">
    <source>
        <dbReference type="Pfam" id="PF04932"/>
    </source>
</evidence>
<feature type="transmembrane region" description="Helical" evidence="5">
    <location>
        <begin position="74"/>
        <end position="92"/>
    </location>
</feature>
<comment type="caution">
    <text evidence="7">The sequence shown here is derived from an EMBL/GenBank/DDBJ whole genome shotgun (WGS) entry which is preliminary data.</text>
</comment>
<feature type="transmembrane region" description="Helical" evidence="5">
    <location>
        <begin position="206"/>
        <end position="223"/>
    </location>
</feature>
<gene>
    <name evidence="7" type="ORF">A2Z24_01505</name>
</gene>
<proteinExistence type="predicted"/>
<dbReference type="EMBL" id="MHCT01000013">
    <property type="protein sequence ID" value="OGY26220.1"/>
    <property type="molecule type" value="Genomic_DNA"/>
</dbReference>
<feature type="transmembrane region" description="Helical" evidence="5">
    <location>
        <begin position="104"/>
        <end position="121"/>
    </location>
</feature>
<evidence type="ECO:0000256" key="2">
    <source>
        <dbReference type="ARBA" id="ARBA00022692"/>
    </source>
</evidence>
<feature type="transmembrane region" description="Helical" evidence="5">
    <location>
        <begin position="405"/>
        <end position="422"/>
    </location>
</feature>
<sequence length="425" mass="47711">MRGVQILAIVTLASLPLYVVRCKDFSWCSSPVPFTLLELLILATLFAWIFWRVSVVKKDIKALLGLYKGLTGPLFWPVVFFLVSATTAVFFSPDFRAAAGVWKAYFIEPVLFSIVVLDLSLEKKSLTWIIYPLLFSGLWLSLLAIWQAVSGTNQFATYAIAEERATAVYTTPNALGLFLGPLTFLALGFLFELFKQRQINFRKLGPSWYLIICLVVFLAAIYFSKSRGAGLGIVAALLAFSLLVLYPNLSGLWRKVLKLGAVLAVATYFVLSIFVFIKIDSFVTVYKPTTQDSIAARFCIWQATKKMLADRPITGAGLSAYQKVYPSYTTCYSEAHLYPHSILLNFWTEVGLVGLFAFLWLSFAYWQILSKHLKDFVAVGLLSAMIYIFIHGLVDVAYFKNDLASEFWVLLAMAIWFGTAKIDKS</sequence>
<dbReference type="AlphaFoldDB" id="A0A1G1WFI6"/>
<feature type="transmembrane region" description="Helical" evidence="5">
    <location>
        <begin position="128"/>
        <end position="149"/>
    </location>
</feature>
<dbReference type="PANTHER" id="PTHR37422:SF13">
    <property type="entry name" value="LIPOPOLYSACCHARIDE BIOSYNTHESIS PROTEIN PA4999-RELATED"/>
    <property type="match status" value="1"/>
</dbReference>
<dbReference type="InterPro" id="IPR051533">
    <property type="entry name" value="WaaL-like"/>
</dbReference>
<comment type="subcellular location">
    <subcellularLocation>
        <location evidence="1">Membrane</location>
        <topology evidence="1">Multi-pass membrane protein</topology>
    </subcellularLocation>
</comment>
<feature type="transmembrane region" description="Helical" evidence="5">
    <location>
        <begin position="174"/>
        <end position="194"/>
    </location>
</feature>
<feature type="transmembrane region" description="Helical" evidence="5">
    <location>
        <begin position="32"/>
        <end position="53"/>
    </location>
</feature>
<feature type="transmembrane region" description="Helical" evidence="5">
    <location>
        <begin position="229"/>
        <end position="249"/>
    </location>
</feature>
<feature type="transmembrane region" description="Helical" evidence="5">
    <location>
        <begin position="378"/>
        <end position="399"/>
    </location>
</feature>
<feature type="transmembrane region" description="Helical" evidence="5">
    <location>
        <begin position="346"/>
        <end position="366"/>
    </location>
</feature>